<keyword evidence="8 13" id="KW-1133">Transmembrane helix</keyword>
<evidence type="ECO:0000256" key="11">
    <source>
        <dbReference type="ARBA" id="ARBA00039382"/>
    </source>
</evidence>
<sequence>MLKFIQNNREGTALLAILALFALLAAIDSSYFNLQTFTMIFSSAHILILLAIGATMVMLTRNIDVSVGSITGLCAVTIGMALNAGFSLAISCLLTLLVGMVAGCFNGILVAWLRIPAIVATLGTLGLYRGLMLLLTGGKWIEGLPEDLKSLSTPILFSISPIGWLIILLILAMAWLLGKTAFGRSFYATGDNLQGARQLGIRTDSIRIFAFSMNGVMAALAGIVFASQIGFIPNQTGSGLEMKAIAACVLGGISLLGGTGTIIGAILGAYLLTQIDSVLVLLRLPAWWNDFIAGLVLLGVLVFDGRLRCAIERNIRQQKYARFTTNTNATDKKNPPTEHPSKPGNHKPSNSKSFASRPVNDNQSFSDGKPFNHQIKKEVVR</sequence>
<reference evidence="15" key="2">
    <citation type="submission" date="2013-09" db="EMBL/GenBank/DDBJ databases">
        <authorList>
            <person name="Wang G."/>
            <person name="Yang Y."/>
            <person name="Su Y."/>
        </authorList>
    </citation>
    <scope>NUCLEOTIDE SEQUENCE</scope>
    <source>
        <strain evidence="15">ATCC 39006</strain>
    </source>
</reference>
<keyword evidence="6" id="KW-0997">Cell inner membrane</keyword>
<comment type="subunit">
    <text evidence="3">The complex is composed of two ATP-binding proteins (LsrA), two transmembrane proteins (LsrC and LsrD) and a solute-binding protein (LsrB).</text>
</comment>
<feature type="transmembrane region" description="Helical" evidence="13">
    <location>
        <begin position="117"/>
        <end position="135"/>
    </location>
</feature>
<feature type="transmembrane region" description="Helical" evidence="13">
    <location>
        <begin position="155"/>
        <end position="177"/>
    </location>
</feature>
<evidence type="ECO:0000313" key="17">
    <source>
        <dbReference type="Proteomes" id="UP000233778"/>
    </source>
</evidence>
<organism evidence="15 16">
    <name type="scientific">Serratia sp. (strain ATCC 39006)</name>
    <name type="common">Prodigiosinella confusarubida</name>
    <dbReference type="NCBI Taxonomy" id="104623"/>
    <lineage>
        <taxon>Bacteria</taxon>
        <taxon>Pseudomonadati</taxon>
        <taxon>Pseudomonadota</taxon>
        <taxon>Gammaproteobacteria</taxon>
        <taxon>Enterobacterales</taxon>
        <taxon>Pectobacteriaceae</taxon>
        <taxon>Prodigiosinella</taxon>
    </lineage>
</organism>
<accession>A0A2I5TPP6</accession>
<dbReference type="EMBL" id="CP025084">
    <property type="protein sequence ID" value="AUH06539.1"/>
    <property type="molecule type" value="Genomic_DNA"/>
</dbReference>
<keyword evidence="7 13" id="KW-0812">Transmembrane</keyword>
<reference evidence="15 16" key="1">
    <citation type="journal article" date="2013" name="Genome Announc.">
        <title>Draft genome sequence of Serratia sp. strain ATCC 39006, a model bacterium for analysis of the biosynthesis and regulation of prodigiosin, a carbapenem, and gas vesicles.</title>
        <authorList>
            <person name="Fineran P.C."/>
            <person name="Iglesias Cans M.C."/>
            <person name="Ramsay J.P."/>
            <person name="Wilf N.M."/>
            <person name="Cossyleon D."/>
            <person name="McNeil M.B."/>
            <person name="Williamson N.R."/>
            <person name="Monson R.E."/>
            <person name="Becher S.A."/>
            <person name="Stanton J.A."/>
            <person name="Brugger K."/>
            <person name="Brown S.D."/>
            <person name="Salmond G.P."/>
        </authorList>
    </citation>
    <scope>NUCLEOTIDE SEQUENCE [LARGE SCALE GENOMIC DNA]</scope>
    <source>
        <strain evidence="15">ATCC 39006</strain>
        <strain evidence="16">ATCC 39006 / SC 11482</strain>
    </source>
</reference>
<dbReference type="Pfam" id="PF02653">
    <property type="entry name" value="BPD_transp_2"/>
    <property type="match status" value="1"/>
</dbReference>
<feature type="transmembrane region" description="Helical" evidence="13">
    <location>
        <begin position="88"/>
        <end position="110"/>
    </location>
</feature>
<evidence type="ECO:0000256" key="8">
    <source>
        <dbReference type="ARBA" id="ARBA00022989"/>
    </source>
</evidence>
<dbReference type="STRING" id="104623.Ser39006_01129"/>
<dbReference type="CDD" id="cd06579">
    <property type="entry name" value="TM_PBP1_transp_AraH_like"/>
    <property type="match status" value="1"/>
</dbReference>
<evidence type="ECO:0000256" key="9">
    <source>
        <dbReference type="ARBA" id="ARBA00023136"/>
    </source>
</evidence>
<dbReference type="KEGG" id="sera:Ser39006_021940"/>
<evidence type="ECO:0000256" key="10">
    <source>
        <dbReference type="ARBA" id="ARBA00025439"/>
    </source>
</evidence>
<gene>
    <name evidence="14" type="ORF">CWC46_21950</name>
    <name evidence="15" type="ORF">Ser39006_021940</name>
</gene>
<keyword evidence="9 13" id="KW-0472">Membrane</keyword>
<name>A0A2I5TPP6_SERS3</name>
<evidence type="ECO:0000313" key="15">
    <source>
        <dbReference type="EMBL" id="AUH06539.1"/>
    </source>
</evidence>
<dbReference type="OrthoDB" id="6384190at2"/>
<feature type="compositionally biased region" description="Basic and acidic residues" evidence="12">
    <location>
        <begin position="330"/>
        <end position="341"/>
    </location>
</feature>
<evidence type="ECO:0000256" key="3">
    <source>
        <dbReference type="ARBA" id="ARBA00011262"/>
    </source>
</evidence>
<dbReference type="InterPro" id="IPR001851">
    <property type="entry name" value="ABC_transp_permease"/>
</dbReference>
<keyword evidence="16" id="KW-1185">Reference proteome</keyword>
<dbReference type="KEGG" id="serq:CWC46_21950"/>
<evidence type="ECO:0000256" key="12">
    <source>
        <dbReference type="SAM" id="MobiDB-lite"/>
    </source>
</evidence>
<dbReference type="NCBIfam" id="NF011961">
    <property type="entry name" value="PRK15432.1"/>
    <property type="match status" value="1"/>
</dbReference>
<proteinExistence type="inferred from homology"/>
<dbReference type="Proteomes" id="UP000233778">
    <property type="component" value="Chromosome"/>
</dbReference>
<comment type="subcellular location">
    <subcellularLocation>
        <location evidence="1">Cell inner membrane</location>
        <topology evidence="1">Multi-pass membrane protein</topology>
    </subcellularLocation>
</comment>
<evidence type="ECO:0000313" key="16">
    <source>
        <dbReference type="Proteomes" id="UP000017700"/>
    </source>
</evidence>
<evidence type="ECO:0000256" key="6">
    <source>
        <dbReference type="ARBA" id="ARBA00022519"/>
    </source>
</evidence>
<evidence type="ECO:0000313" key="14">
    <source>
        <dbReference type="EMBL" id="AUH02218.1"/>
    </source>
</evidence>
<dbReference type="Proteomes" id="UP000017700">
    <property type="component" value="Chromosome"/>
</dbReference>
<evidence type="ECO:0000256" key="13">
    <source>
        <dbReference type="SAM" id="Phobius"/>
    </source>
</evidence>
<evidence type="ECO:0000256" key="4">
    <source>
        <dbReference type="ARBA" id="ARBA00022448"/>
    </source>
</evidence>
<dbReference type="EMBL" id="CP025085">
    <property type="protein sequence ID" value="AUH02218.1"/>
    <property type="molecule type" value="Genomic_DNA"/>
</dbReference>
<keyword evidence="5" id="KW-1003">Cell membrane</keyword>
<protein>
    <recommendedName>
        <fullName evidence="11">Autoinducer 2 import system permease protein LsrC</fullName>
    </recommendedName>
</protein>
<evidence type="ECO:0000256" key="7">
    <source>
        <dbReference type="ARBA" id="ARBA00022692"/>
    </source>
</evidence>
<comment type="similarity">
    <text evidence="2">Belongs to the binding-protein-dependent transport system permease family. AraH/RbsC subfamily.</text>
</comment>
<evidence type="ECO:0000256" key="2">
    <source>
        <dbReference type="ARBA" id="ARBA00007942"/>
    </source>
</evidence>
<reference evidence="14 17" key="3">
    <citation type="submission" date="2017-11" db="EMBL/GenBank/DDBJ databases">
        <title>Complete genome sequence of Serratia sp. ATCC 39006 LacA.</title>
        <authorList>
            <person name="Hampton H.G."/>
            <person name="Jackson S.A."/>
            <person name="Jauregui R."/>
            <person name="Poulter G.T.M."/>
            <person name="Salmond G.P.C."/>
            <person name="Fineran P.C."/>
        </authorList>
    </citation>
    <scope>NUCLEOTIDE SEQUENCE [LARGE SCALE GENOMIC DNA]</scope>
    <source>
        <strain evidence="14 17">ATCC 39006</strain>
    </source>
</reference>
<reference evidence="15" key="4">
    <citation type="submission" date="2017-11" db="EMBL/GenBank/DDBJ databases">
        <title>Complete genome sequence of Serratia sp. ATCC 39006.</title>
        <authorList>
            <person name="Hampton H.G."/>
            <person name="Jackson S.A."/>
            <person name="Jauregui R."/>
            <person name="Poulter G.T.M."/>
            <person name="Salmond G.P.C."/>
            <person name="Fineran P.C."/>
        </authorList>
    </citation>
    <scope>NUCLEOTIDE SEQUENCE</scope>
    <source>
        <strain evidence="15">ATCC 39006</strain>
    </source>
</reference>
<keyword evidence="4" id="KW-0813">Transport</keyword>
<dbReference type="PANTHER" id="PTHR32196">
    <property type="entry name" value="ABC TRANSPORTER PERMEASE PROTEIN YPHD-RELATED-RELATED"/>
    <property type="match status" value="1"/>
</dbReference>
<feature type="transmembrane region" description="Helical" evidence="13">
    <location>
        <begin position="244"/>
        <end position="272"/>
    </location>
</feature>
<evidence type="ECO:0000256" key="1">
    <source>
        <dbReference type="ARBA" id="ARBA00004429"/>
    </source>
</evidence>
<dbReference type="PANTHER" id="PTHR32196:SF29">
    <property type="entry name" value="AUTOINDUCER 2 IMPORT SYSTEM PERMEASE PROTEIN LSRC"/>
    <property type="match status" value="1"/>
</dbReference>
<dbReference type="AlphaFoldDB" id="A0A2I5TPP6"/>
<feature type="region of interest" description="Disordered" evidence="12">
    <location>
        <begin position="324"/>
        <end position="381"/>
    </location>
</feature>
<feature type="transmembrane region" description="Helical" evidence="13">
    <location>
        <begin position="208"/>
        <end position="232"/>
    </location>
</feature>
<feature type="compositionally biased region" description="Polar residues" evidence="12">
    <location>
        <begin position="347"/>
        <end position="366"/>
    </location>
</feature>
<comment type="function">
    <text evidence="10">Part of the ABC transporter complex LsrABCD involved in autoinducer 2 (AI-2) import. Probably responsible for the translocation of the substrate across the membrane.</text>
</comment>
<dbReference type="GO" id="GO:0005886">
    <property type="term" value="C:plasma membrane"/>
    <property type="evidence" value="ECO:0007669"/>
    <property type="project" value="UniProtKB-SubCell"/>
</dbReference>
<feature type="transmembrane region" description="Helical" evidence="13">
    <location>
        <begin position="65"/>
        <end position="82"/>
    </location>
</feature>
<evidence type="ECO:0000256" key="5">
    <source>
        <dbReference type="ARBA" id="ARBA00022475"/>
    </source>
</evidence>
<feature type="transmembrane region" description="Helical" evidence="13">
    <location>
        <begin position="39"/>
        <end position="58"/>
    </location>
</feature>
<feature type="transmembrane region" description="Helical" evidence="13">
    <location>
        <begin position="284"/>
        <end position="303"/>
    </location>
</feature>
<dbReference type="GO" id="GO:0022857">
    <property type="term" value="F:transmembrane transporter activity"/>
    <property type="evidence" value="ECO:0007669"/>
    <property type="project" value="InterPro"/>
</dbReference>